<sequence length="194" mass="20455">MKLLSVLAVATLALTAAAAPLPDAFDAWSSGSGQQANLVNGHVHSLKRPKSPYVPSREPSYRAHVPSREPSYLAGESVALAPGTVLHDGEHAYTIHAISSSSSSSGSLYADVRAAAARTAGRGYAALADRRTYAVVMLVVALLNFSSIVLVLMFFRGRREGEEHEREGQCEEGLVPVGPGVLGVHREGKIALKA</sequence>
<feature type="region of interest" description="Disordered" evidence="1">
    <location>
        <begin position="44"/>
        <end position="63"/>
    </location>
</feature>
<keyword evidence="2" id="KW-0812">Transmembrane</keyword>
<evidence type="ECO:0000313" key="5">
    <source>
        <dbReference type="Proteomes" id="UP001222932"/>
    </source>
</evidence>
<keyword evidence="2" id="KW-1133">Transmembrane helix</keyword>
<evidence type="ECO:0000256" key="2">
    <source>
        <dbReference type="SAM" id="Phobius"/>
    </source>
</evidence>
<gene>
    <name evidence="4" type="ORF">CspeluHIS016_0800190</name>
</gene>
<dbReference type="AlphaFoldDB" id="A0AAD3TYU1"/>
<reference evidence="4" key="1">
    <citation type="journal article" date="2023" name="BMC Genomics">
        <title>Chromosome-level genome assemblies of Cutaneotrichosporon spp. (Trichosporonales, Basidiomycota) reveal imbalanced evolution between nucleotide sequences and chromosome synteny.</title>
        <authorList>
            <person name="Kobayashi Y."/>
            <person name="Kayamori A."/>
            <person name="Aoki K."/>
            <person name="Shiwa Y."/>
            <person name="Matsutani M."/>
            <person name="Fujita N."/>
            <person name="Sugita T."/>
            <person name="Iwasaki W."/>
            <person name="Tanaka N."/>
            <person name="Takashima M."/>
        </authorList>
    </citation>
    <scope>NUCLEOTIDE SEQUENCE</scope>
    <source>
        <strain evidence="4">HIS016</strain>
    </source>
</reference>
<keyword evidence="2" id="KW-0472">Membrane</keyword>
<comment type="caution">
    <text evidence="4">The sequence shown here is derived from an EMBL/GenBank/DDBJ whole genome shotgun (WGS) entry which is preliminary data.</text>
</comment>
<feature type="transmembrane region" description="Helical" evidence="2">
    <location>
        <begin position="133"/>
        <end position="155"/>
    </location>
</feature>
<keyword evidence="3" id="KW-0732">Signal</keyword>
<evidence type="ECO:0000256" key="3">
    <source>
        <dbReference type="SAM" id="SignalP"/>
    </source>
</evidence>
<organism evidence="4 5">
    <name type="scientific">Cutaneotrichosporon spelunceum</name>
    <dbReference type="NCBI Taxonomy" id="1672016"/>
    <lineage>
        <taxon>Eukaryota</taxon>
        <taxon>Fungi</taxon>
        <taxon>Dikarya</taxon>
        <taxon>Basidiomycota</taxon>
        <taxon>Agaricomycotina</taxon>
        <taxon>Tremellomycetes</taxon>
        <taxon>Trichosporonales</taxon>
        <taxon>Trichosporonaceae</taxon>
        <taxon>Cutaneotrichosporon</taxon>
    </lineage>
</organism>
<protein>
    <submittedName>
        <fullName evidence="4">Uncharacterized protein</fullName>
    </submittedName>
</protein>
<name>A0AAD3TYU1_9TREE</name>
<keyword evidence="5" id="KW-1185">Reference proteome</keyword>
<proteinExistence type="predicted"/>
<evidence type="ECO:0000256" key="1">
    <source>
        <dbReference type="SAM" id="MobiDB-lite"/>
    </source>
</evidence>
<dbReference type="Proteomes" id="UP001222932">
    <property type="component" value="Unassembled WGS sequence"/>
</dbReference>
<reference evidence="4" key="2">
    <citation type="submission" date="2023-06" db="EMBL/GenBank/DDBJ databases">
        <authorList>
            <person name="Kobayashi Y."/>
            <person name="Kayamori A."/>
            <person name="Aoki K."/>
            <person name="Shiwa Y."/>
            <person name="Fujita N."/>
            <person name="Sugita T."/>
            <person name="Iwasaki W."/>
            <person name="Tanaka N."/>
            <person name="Takashima M."/>
        </authorList>
    </citation>
    <scope>NUCLEOTIDE SEQUENCE</scope>
    <source>
        <strain evidence="4">HIS016</strain>
    </source>
</reference>
<dbReference type="EMBL" id="BTCM01000008">
    <property type="protein sequence ID" value="GMK59413.1"/>
    <property type="molecule type" value="Genomic_DNA"/>
</dbReference>
<accession>A0AAD3TYU1</accession>
<feature type="signal peptide" evidence="3">
    <location>
        <begin position="1"/>
        <end position="18"/>
    </location>
</feature>
<evidence type="ECO:0000313" key="4">
    <source>
        <dbReference type="EMBL" id="GMK59413.1"/>
    </source>
</evidence>
<feature type="chain" id="PRO_5041901428" evidence="3">
    <location>
        <begin position="19"/>
        <end position="194"/>
    </location>
</feature>